<evidence type="ECO:0000313" key="3">
    <source>
        <dbReference type="Proteomes" id="UP000245946"/>
    </source>
</evidence>
<sequence>MAGVVREAAARLLQRPRLDWCRLRPSSATAAQRCHSTLPHSENGADPYRFTPLHDAPPRPHRTLPLSPTQKGSGALRLLRFPRAALEVLPFARRQLARVKRPQFEAVVQIMPRKPPVPWLPRLPRRETHEARHLRAAEPADSQPPALHVVFLTPKRVLGNSACVRDRGRTRMKEAMRVALLGGTGAALAGEARSPNRRGAAADRHLRPDHLLLVTPTATALTDPMPRLIADATTALQTLEQKLLRTKPGASPQRPKARQAAGSESRTTKGAAPSSGQRQSHGPADKTQLGPRPARDTGAKAAGKQKRERASDASYKWQ</sequence>
<protein>
    <submittedName>
        <fullName evidence="2">Uncharacterized protein</fullName>
    </submittedName>
</protein>
<organism evidence="2 3">
    <name type="scientific">Tilletiopsis washingtonensis</name>
    <dbReference type="NCBI Taxonomy" id="58919"/>
    <lineage>
        <taxon>Eukaryota</taxon>
        <taxon>Fungi</taxon>
        <taxon>Dikarya</taxon>
        <taxon>Basidiomycota</taxon>
        <taxon>Ustilaginomycotina</taxon>
        <taxon>Exobasidiomycetes</taxon>
        <taxon>Entylomatales</taxon>
        <taxon>Entylomatales incertae sedis</taxon>
        <taxon>Tilletiopsis</taxon>
    </lineage>
</organism>
<keyword evidence="3" id="KW-1185">Reference proteome</keyword>
<evidence type="ECO:0000313" key="2">
    <source>
        <dbReference type="EMBL" id="PWN96324.1"/>
    </source>
</evidence>
<dbReference type="RefSeq" id="XP_025596603.1">
    <property type="nucleotide sequence ID" value="XM_025738933.1"/>
</dbReference>
<name>A0A316Z5I5_9BASI</name>
<reference evidence="2 3" key="1">
    <citation type="journal article" date="2018" name="Mol. Biol. Evol.">
        <title>Broad Genomic Sampling Reveals a Smut Pathogenic Ancestry of the Fungal Clade Ustilaginomycotina.</title>
        <authorList>
            <person name="Kijpornyongpan T."/>
            <person name="Mondo S.J."/>
            <person name="Barry K."/>
            <person name="Sandor L."/>
            <person name="Lee J."/>
            <person name="Lipzen A."/>
            <person name="Pangilinan J."/>
            <person name="LaButti K."/>
            <person name="Hainaut M."/>
            <person name="Henrissat B."/>
            <person name="Grigoriev I.V."/>
            <person name="Spatafora J.W."/>
            <person name="Aime M.C."/>
        </authorList>
    </citation>
    <scope>NUCLEOTIDE SEQUENCE [LARGE SCALE GENOMIC DNA]</scope>
    <source>
        <strain evidence="2 3">MCA 4186</strain>
    </source>
</reference>
<feature type="region of interest" description="Disordered" evidence="1">
    <location>
        <begin position="244"/>
        <end position="318"/>
    </location>
</feature>
<accession>A0A316Z5I5</accession>
<evidence type="ECO:0000256" key="1">
    <source>
        <dbReference type="SAM" id="MobiDB-lite"/>
    </source>
</evidence>
<proteinExistence type="predicted"/>
<dbReference type="AlphaFoldDB" id="A0A316Z5I5"/>
<gene>
    <name evidence="2" type="ORF">FA09DRAFT_100309</name>
</gene>
<dbReference type="EMBL" id="KZ819300">
    <property type="protein sequence ID" value="PWN96324.1"/>
    <property type="molecule type" value="Genomic_DNA"/>
</dbReference>
<dbReference type="GeneID" id="37266479"/>
<dbReference type="Proteomes" id="UP000245946">
    <property type="component" value="Unassembled WGS sequence"/>
</dbReference>